<dbReference type="GO" id="GO:0020037">
    <property type="term" value="F:heme binding"/>
    <property type="evidence" value="ECO:0007669"/>
    <property type="project" value="InterPro"/>
</dbReference>
<dbReference type="Proteomes" id="UP001293254">
    <property type="component" value="Unassembled WGS sequence"/>
</dbReference>
<dbReference type="InterPro" id="IPR001128">
    <property type="entry name" value="Cyt_P450"/>
</dbReference>
<keyword evidence="7" id="KW-0349">Heme</keyword>
<feature type="binding site" description="axial binding residue" evidence="7">
    <location>
        <position position="455"/>
    </location>
    <ligand>
        <name>heme</name>
        <dbReference type="ChEBI" id="CHEBI:30413"/>
    </ligand>
    <ligandPart>
        <name>Fe</name>
        <dbReference type="ChEBI" id="CHEBI:18248"/>
    </ligandPart>
</feature>
<evidence type="ECO:0000313" key="10">
    <source>
        <dbReference type="Proteomes" id="UP001293254"/>
    </source>
</evidence>
<dbReference type="GO" id="GO:0004497">
    <property type="term" value="F:monooxygenase activity"/>
    <property type="evidence" value="ECO:0007669"/>
    <property type="project" value="InterPro"/>
</dbReference>
<dbReference type="PRINTS" id="PR00463">
    <property type="entry name" value="EP450I"/>
</dbReference>
<keyword evidence="8" id="KW-0812">Transmembrane</keyword>
<keyword evidence="10" id="KW-1185">Reference proteome</keyword>
<evidence type="ECO:0000256" key="7">
    <source>
        <dbReference type="PIRSR" id="PIRSR602401-1"/>
    </source>
</evidence>
<protein>
    <submittedName>
        <fullName evidence="9">Cytochrome</fullName>
    </submittedName>
</protein>
<comment type="cofactor">
    <cofactor evidence="1 7">
        <name>heme</name>
        <dbReference type="ChEBI" id="CHEBI:30413"/>
    </cofactor>
</comment>
<keyword evidence="8" id="KW-0472">Membrane</keyword>
<dbReference type="AlphaFoldDB" id="A0AAE1YBL8"/>
<dbReference type="Gene3D" id="1.10.630.10">
    <property type="entry name" value="Cytochrome P450"/>
    <property type="match status" value="1"/>
</dbReference>
<dbReference type="GO" id="GO:0016705">
    <property type="term" value="F:oxidoreductase activity, acting on paired donors, with incorporation or reduction of molecular oxygen"/>
    <property type="evidence" value="ECO:0007669"/>
    <property type="project" value="InterPro"/>
</dbReference>
<feature type="transmembrane region" description="Helical" evidence="8">
    <location>
        <begin position="6"/>
        <end position="23"/>
    </location>
</feature>
<evidence type="ECO:0000256" key="3">
    <source>
        <dbReference type="ARBA" id="ARBA00010617"/>
    </source>
</evidence>
<comment type="caution">
    <text evidence="9">The sequence shown here is derived from an EMBL/GenBank/DDBJ whole genome shotgun (WGS) entry which is preliminary data.</text>
</comment>
<sequence>MVEIHFSASVIFSILITLLVFVISKLKTSTSTSTSTPTKLPKSYPIFGSFFVILKNRKRYAQWTSEIVTSTPNLTFTLRHPFGRRLVFTANAANVQHILKTHFHNYDKGDFFRSTLRDFLGDGIFNADGENWKFQRQVSSHEFNTKSLRKFLETVVDSELSDRLVPILENAAAHEAVLHFQDILQRFAFDNMCKIAFGYDPGYLSASLPEEKLAVAFEKAVKLSSVRLGSLIPYFWKIKRTLNIGFEKQLKIAVREIREFAKEIIREKKQQLDGKSGLESSSVEDLLSRFLSSGHSDEVFVTDIVISFMLAGRDSTSAVLTWFFYLLSDNPEVESEILREIKEKQEAASAYDEVKEMVYIHASLCESMRLYPPVPVDTKEALSDDVLPDGTVVRKGMTVAYHPYAMGRVEKVWGKDWAEFRPARWLEREEATGQWRFLNMDSYTYPVFQAGPRICLGKEMAFIQMKRVVVGILRRFRVVPVVVEGVEPIYVAGLTAKMKGGFPVRIEARAEEAS</sequence>
<dbReference type="GO" id="GO:0005506">
    <property type="term" value="F:iron ion binding"/>
    <property type="evidence" value="ECO:0007669"/>
    <property type="project" value="InterPro"/>
</dbReference>
<keyword evidence="4 7" id="KW-0479">Metal-binding</keyword>
<evidence type="ECO:0000256" key="6">
    <source>
        <dbReference type="ARBA" id="ARBA00023004"/>
    </source>
</evidence>
<dbReference type="PRINTS" id="PR00385">
    <property type="entry name" value="P450"/>
</dbReference>
<keyword evidence="5" id="KW-0560">Oxidoreductase</keyword>
<keyword evidence="6 7" id="KW-0408">Iron</keyword>
<dbReference type="Pfam" id="PF00067">
    <property type="entry name" value="p450"/>
    <property type="match status" value="1"/>
</dbReference>
<name>A0AAE1YBL8_9LAMI</name>
<dbReference type="GO" id="GO:0016020">
    <property type="term" value="C:membrane"/>
    <property type="evidence" value="ECO:0007669"/>
    <property type="project" value="UniProtKB-SubCell"/>
</dbReference>
<comment type="similarity">
    <text evidence="3">Belongs to the cytochrome P450 family.</text>
</comment>
<accession>A0AAE1YBL8</accession>
<evidence type="ECO:0000256" key="8">
    <source>
        <dbReference type="SAM" id="Phobius"/>
    </source>
</evidence>
<proteinExistence type="inferred from homology"/>
<evidence type="ECO:0000256" key="1">
    <source>
        <dbReference type="ARBA" id="ARBA00001971"/>
    </source>
</evidence>
<comment type="subcellular location">
    <subcellularLocation>
        <location evidence="2">Membrane</location>
        <topology evidence="2">Single-pass membrane protein</topology>
    </subcellularLocation>
</comment>
<keyword evidence="8" id="KW-1133">Transmembrane helix</keyword>
<evidence type="ECO:0000256" key="5">
    <source>
        <dbReference type="ARBA" id="ARBA00023002"/>
    </source>
</evidence>
<dbReference type="InterPro" id="IPR002401">
    <property type="entry name" value="Cyt_P450_E_grp-I"/>
</dbReference>
<dbReference type="PANTHER" id="PTHR24296">
    <property type="entry name" value="CYTOCHROME P450"/>
    <property type="match status" value="1"/>
</dbReference>
<organism evidence="9 10">
    <name type="scientific">Sesamum alatum</name>
    <dbReference type="NCBI Taxonomy" id="300844"/>
    <lineage>
        <taxon>Eukaryota</taxon>
        <taxon>Viridiplantae</taxon>
        <taxon>Streptophyta</taxon>
        <taxon>Embryophyta</taxon>
        <taxon>Tracheophyta</taxon>
        <taxon>Spermatophyta</taxon>
        <taxon>Magnoliopsida</taxon>
        <taxon>eudicotyledons</taxon>
        <taxon>Gunneridae</taxon>
        <taxon>Pentapetalae</taxon>
        <taxon>asterids</taxon>
        <taxon>lamiids</taxon>
        <taxon>Lamiales</taxon>
        <taxon>Pedaliaceae</taxon>
        <taxon>Sesamum</taxon>
    </lineage>
</organism>
<dbReference type="CDD" id="cd11064">
    <property type="entry name" value="CYP86A"/>
    <property type="match status" value="1"/>
</dbReference>
<evidence type="ECO:0000256" key="2">
    <source>
        <dbReference type="ARBA" id="ARBA00004167"/>
    </source>
</evidence>
<reference evidence="9" key="2">
    <citation type="journal article" date="2024" name="Plant">
        <title>Genomic evolution and insights into agronomic trait innovations of Sesamum species.</title>
        <authorList>
            <person name="Miao H."/>
            <person name="Wang L."/>
            <person name="Qu L."/>
            <person name="Liu H."/>
            <person name="Sun Y."/>
            <person name="Le M."/>
            <person name="Wang Q."/>
            <person name="Wei S."/>
            <person name="Zheng Y."/>
            <person name="Lin W."/>
            <person name="Duan Y."/>
            <person name="Cao H."/>
            <person name="Xiong S."/>
            <person name="Wang X."/>
            <person name="Wei L."/>
            <person name="Li C."/>
            <person name="Ma Q."/>
            <person name="Ju M."/>
            <person name="Zhao R."/>
            <person name="Li G."/>
            <person name="Mu C."/>
            <person name="Tian Q."/>
            <person name="Mei H."/>
            <person name="Zhang T."/>
            <person name="Gao T."/>
            <person name="Zhang H."/>
        </authorList>
    </citation>
    <scope>NUCLEOTIDE SEQUENCE</scope>
    <source>
        <strain evidence="9">3651</strain>
    </source>
</reference>
<evidence type="ECO:0000313" key="9">
    <source>
        <dbReference type="EMBL" id="KAK4427255.1"/>
    </source>
</evidence>
<gene>
    <name evidence="9" type="ORF">Salat_1494400</name>
</gene>
<dbReference type="EMBL" id="JACGWO010000005">
    <property type="protein sequence ID" value="KAK4427255.1"/>
    <property type="molecule type" value="Genomic_DNA"/>
</dbReference>
<dbReference type="SUPFAM" id="SSF48264">
    <property type="entry name" value="Cytochrome P450"/>
    <property type="match status" value="1"/>
</dbReference>
<dbReference type="InterPro" id="IPR036396">
    <property type="entry name" value="Cyt_P450_sf"/>
</dbReference>
<evidence type="ECO:0000256" key="4">
    <source>
        <dbReference type="ARBA" id="ARBA00022723"/>
    </source>
</evidence>
<reference evidence="9" key="1">
    <citation type="submission" date="2020-06" db="EMBL/GenBank/DDBJ databases">
        <authorList>
            <person name="Li T."/>
            <person name="Hu X."/>
            <person name="Zhang T."/>
            <person name="Song X."/>
            <person name="Zhang H."/>
            <person name="Dai N."/>
            <person name="Sheng W."/>
            <person name="Hou X."/>
            <person name="Wei L."/>
        </authorList>
    </citation>
    <scope>NUCLEOTIDE SEQUENCE</scope>
    <source>
        <strain evidence="9">3651</strain>
        <tissue evidence="9">Leaf</tissue>
    </source>
</reference>